<protein>
    <recommendedName>
        <fullName evidence="4">HTH cro/C1-type domain-containing protein</fullName>
    </recommendedName>
</protein>
<dbReference type="SUPFAM" id="SSF50494">
    <property type="entry name" value="Trypsin-like serine proteases"/>
    <property type="match status" value="1"/>
</dbReference>
<reference evidence="2 3" key="1">
    <citation type="journal article" date="2017" name="Biochemistry">
        <title>Identification of the Biosynthetic Pathway for the Antibiotic Bicyclomycin.</title>
        <authorList>
            <person name="Patteson J."/>
            <person name="Cai W."/>
            <person name="Johnson R.A."/>
            <person name="Santa Maria K."/>
            <person name="Li B."/>
        </authorList>
    </citation>
    <scope>NUCLEOTIDE SEQUENCE [LARGE SCALE GENOMIC DNA]</scope>
    <source>
        <strain evidence="2 3">ATCC 21532</strain>
    </source>
</reference>
<evidence type="ECO:0000313" key="2">
    <source>
        <dbReference type="EMBL" id="PHQ50961.1"/>
    </source>
</evidence>
<dbReference type="Proteomes" id="UP000222531">
    <property type="component" value="Unassembled WGS sequence"/>
</dbReference>
<dbReference type="OrthoDB" id="3474881at2"/>
<comment type="caution">
    <text evidence="2">The sequence shown here is derived from an EMBL/GenBank/DDBJ whole genome shotgun (WGS) entry which is preliminary data.</text>
</comment>
<dbReference type="RefSeq" id="WP_099199354.1">
    <property type="nucleotide sequence ID" value="NZ_JBIRXA010000004.1"/>
</dbReference>
<dbReference type="InterPro" id="IPR009003">
    <property type="entry name" value="Peptidase_S1_PA"/>
</dbReference>
<name>A0A2G1XIF5_STRCJ</name>
<accession>A0A2G1XIF5</accession>
<keyword evidence="1" id="KW-0175">Coiled coil</keyword>
<proteinExistence type="predicted"/>
<evidence type="ECO:0000313" key="3">
    <source>
        <dbReference type="Proteomes" id="UP000222531"/>
    </source>
</evidence>
<sequence length="438" mass="47393">MGELLPFGDGLSPETRALAQALRELFAGLGISERRYAARRSYDSSTVSRYLSGQRMPSWEFVLNLLHDVAEERGTVPTAETTEMLRARHTAALKAGKSPTHKVQLLEQQLAVADQQARKVAARERWLEDTLRDREHRIRDLQMQLQAGPGPLGPEAGALGDDHVELRAEIEQLKQELARARALHRQAEERCEELERQLAEADRGEGEGAKPVGVVPEGDSVAGWTGTVIHGDVHVTTAGGWNVDEELVASATVSILTQGVLSNGLLVDRTTVVTSWASLSSVVMPAEAEVLDRWHGTRVPARVVERLPPEMGPVADSSRPYPGLAVLRLSRPWTAPTPALRLGRQPLPGSQLLVNASGGRDAETAGPYSCLLEVKGRTGSWLRVEGELVRGLWGAPAFNVATGELVGMVSSLNMTTQKGLLAPAEALLDLTTLNFTTP</sequence>
<dbReference type="AlphaFoldDB" id="A0A2G1XIF5"/>
<organism evidence="2 3">
    <name type="scientific">Streptomyces cinnamoneus</name>
    <name type="common">Streptoverticillium cinnamoneum</name>
    <dbReference type="NCBI Taxonomy" id="53446"/>
    <lineage>
        <taxon>Bacteria</taxon>
        <taxon>Bacillati</taxon>
        <taxon>Actinomycetota</taxon>
        <taxon>Actinomycetes</taxon>
        <taxon>Kitasatosporales</taxon>
        <taxon>Streptomycetaceae</taxon>
        <taxon>Streptomyces</taxon>
        <taxon>Streptomyces cinnamoneus group</taxon>
    </lineage>
</organism>
<keyword evidence="3" id="KW-1185">Reference proteome</keyword>
<evidence type="ECO:0000256" key="1">
    <source>
        <dbReference type="SAM" id="Coils"/>
    </source>
</evidence>
<evidence type="ECO:0008006" key="4">
    <source>
        <dbReference type="Google" id="ProtNLM"/>
    </source>
</evidence>
<feature type="coiled-coil region" evidence="1">
    <location>
        <begin position="156"/>
        <end position="204"/>
    </location>
</feature>
<dbReference type="EMBL" id="NHZO01000147">
    <property type="protein sequence ID" value="PHQ50961.1"/>
    <property type="molecule type" value="Genomic_DNA"/>
</dbReference>
<gene>
    <name evidence="2" type="ORF">BLA24_14295</name>
</gene>